<evidence type="ECO:0000259" key="2">
    <source>
        <dbReference type="Pfam" id="PF23666"/>
    </source>
</evidence>
<accession>A0A9X7MVK0</accession>
<dbReference type="InterPro" id="IPR056490">
    <property type="entry name" value="Rcc01698_C"/>
</dbReference>
<dbReference type="SUPFAM" id="SSF50939">
    <property type="entry name" value="Sialidases"/>
    <property type="match status" value="1"/>
</dbReference>
<gene>
    <name evidence="3" type="ORF">F1C79_01925</name>
</gene>
<keyword evidence="4" id="KW-1185">Reference proteome</keyword>
<dbReference type="OrthoDB" id="6021410at2"/>
<dbReference type="KEGG" id="pden:F1C79_01925"/>
<evidence type="ECO:0000259" key="1">
    <source>
        <dbReference type="Pfam" id="PF13550"/>
    </source>
</evidence>
<dbReference type="Pfam" id="PF23666">
    <property type="entry name" value="Rcc01698_C"/>
    <property type="match status" value="1"/>
</dbReference>
<proteinExistence type="predicted"/>
<dbReference type="EMBL" id="CP043626">
    <property type="protein sequence ID" value="QEY70517.1"/>
    <property type="molecule type" value="Genomic_DNA"/>
</dbReference>
<dbReference type="Pfam" id="PF13550">
    <property type="entry name" value="Phage-tail_3"/>
    <property type="match status" value="1"/>
</dbReference>
<evidence type="ECO:0000313" key="4">
    <source>
        <dbReference type="Proteomes" id="UP000326659"/>
    </source>
</evidence>
<organism evidence="3 4">
    <name type="scientific">Pseudomonas denitrificans</name>
    <dbReference type="NCBI Taxonomy" id="43306"/>
    <lineage>
        <taxon>Bacteria</taxon>
        <taxon>Pseudomonadati</taxon>
        <taxon>Pseudomonadota</taxon>
        <taxon>Gammaproteobacteria</taxon>
        <taxon>Pseudomonadales</taxon>
        <taxon>Pseudomonadaceae</taxon>
        <taxon>Halopseudomonas</taxon>
    </lineage>
</organism>
<dbReference type="InterPro" id="IPR036278">
    <property type="entry name" value="Sialidase_sf"/>
</dbReference>
<dbReference type="AlphaFoldDB" id="A0A9X7MVK0"/>
<evidence type="ECO:0000313" key="3">
    <source>
        <dbReference type="EMBL" id="QEY70517.1"/>
    </source>
</evidence>
<dbReference type="InterPro" id="IPR032876">
    <property type="entry name" value="J_dom"/>
</dbReference>
<dbReference type="RefSeq" id="WP_151186342.1">
    <property type="nucleotide sequence ID" value="NZ_CP043626.1"/>
</dbReference>
<name>A0A9X7MVK0_PSEDE</name>
<sequence>MGGSGRHRWRRDWRFAAIRPGNGYPIAGQGYCEGISADREYADSSQTYERIGTSAVNTETLDLGLVLSDDELAQIAEKICELRWMERQPFSFSLPPTYQDIEPGDVRTIQAKFGTFEIRFTEVSTESNGIVTCKGMLNNAALYTSNAVGAPVPVPPGTIPLTGPSLVVPLDIPMLDETIQNTPGFVAAMCGFTDGWPGGVLVRSPDGGQTWTDVQGFSAPGSIGRARGTLAVNACVVVDERSLVVDFLAGTPESITRDQMLAGANYAAYGLDGRWEIVRFQNAALQANGSYLISGFVRGEKGTEWASGLHQAADWFILLEDPDNAFIGMATESIAAARTYRAITSGASLDSATDVAFTYQGVNLECLSPVYPKGARDGSGNFSGSFTRRSRFGSAWWINGVQAQVGESTEAYEIDVMSGSTVKRTISVTSPAWVYSTAEQTTDFGSAQSSITFRIYQLSSVVGRGYPLEVTL</sequence>
<feature type="domain" description="Rcc01698-like C-terminal" evidence="2">
    <location>
        <begin position="223"/>
        <end position="317"/>
    </location>
</feature>
<evidence type="ECO:0008006" key="5">
    <source>
        <dbReference type="Google" id="ProtNLM"/>
    </source>
</evidence>
<feature type="domain" description="Tip attachment protein J" evidence="1">
    <location>
        <begin position="35"/>
        <end position="122"/>
    </location>
</feature>
<dbReference type="Proteomes" id="UP000326659">
    <property type="component" value="Chromosome"/>
</dbReference>
<protein>
    <recommendedName>
        <fullName evidence="5">Tip attachment protein J domain-containing protein</fullName>
    </recommendedName>
</protein>
<reference evidence="3 4" key="1">
    <citation type="submission" date="2019-09" db="EMBL/GenBank/DDBJ databases">
        <title>Prosopis cineraria nodule microbiome.</title>
        <authorList>
            <person name="Chaluvadi S.R."/>
            <person name="Ali R."/>
            <person name="Wang X."/>
        </authorList>
    </citation>
    <scope>NUCLEOTIDE SEQUENCE [LARGE SCALE GENOMIC DNA]</scope>
    <source>
        <strain evidence="3 4">BG1</strain>
    </source>
</reference>